<dbReference type="GeneID" id="14912733"/>
<evidence type="ECO:0000313" key="3">
    <source>
        <dbReference type="Proteomes" id="UP000011083"/>
    </source>
</evidence>
<keyword evidence="3" id="KW-1185">Reference proteome</keyword>
<dbReference type="Proteomes" id="UP000011083">
    <property type="component" value="Unassembled WGS sequence"/>
</dbReference>
<reference evidence="2 3" key="1">
    <citation type="journal article" date="2013" name="Genome Biol.">
        <title>Genome of Acanthamoeba castellanii highlights extensive lateral gene transfer and early evolution of tyrosine kinase signaling.</title>
        <authorList>
            <person name="Clarke M."/>
            <person name="Lohan A.J."/>
            <person name="Liu B."/>
            <person name="Lagkouvardos I."/>
            <person name="Roy S."/>
            <person name="Zafar N."/>
            <person name="Bertelli C."/>
            <person name="Schilde C."/>
            <person name="Kianianmomeni A."/>
            <person name="Burglin T.R."/>
            <person name="Frech C."/>
            <person name="Turcotte B."/>
            <person name="Kopec K.O."/>
            <person name="Synnott J.M."/>
            <person name="Choo C."/>
            <person name="Paponov I."/>
            <person name="Finkler A."/>
            <person name="Soon Heng Tan C."/>
            <person name="Hutchins A.P."/>
            <person name="Weinmeier T."/>
            <person name="Rattei T."/>
            <person name="Chu J.S."/>
            <person name="Gimenez G."/>
            <person name="Irimia M."/>
            <person name="Rigden D.J."/>
            <person name="Fitzpatrick D.A."/>
            <person name="Lorenzo-Morales J."/>
            <person name="Bateman A."/>
            <person name="Chiu C.H."/>
            <person name="Tang P."/>
            <person name="Hegemann P."/>
            <person name="Fromm H."/>
            <person name="Raoult D."/>
            <person name="Greub G."/>
            <person name="Miranda-Saavedra D."/>
            <person name="Chen N."/>
            <person name="Nash P."/>
            <person name="Ginger M.L."/>
            <person name="Horn M."/>
            <person name="Schaap P."/>
            <person name="Caler L."/>
            <person name="Loftus B."/>
        </authorList>
    </citation>
    <scope>NUCLEOTIDE SEQUENCE [LARGE SCALE GENOMIC DNA]</scope>
    <source>
        <strain evidence="2 3">Neff</strain>
    </source>
</reference>
<dbReference type="EMBL" id="KB008123">
    <property type="protein sequence ID" value="ELR12241.1"/>
    <property type="molecule type" value="Genomic_DNA"/>
</dbReference>
<feature type="region of interest" description="Disordered" evidence="1">
    <location>
        <begin position="117"/>
        <end position="145"/>
    </location>
</feature>
<dbReference type="AlphaFoldDB" id="L8GJ78"/>
<gene>
    <name evidence="2" type="ORF">ACA1_026980</name>
</gene>
<accession>L8GJ78</accession>
<evidence type="ECO:0000313" key="2">
    <source>
        <dbReference type="EMBL" id="ELR12241.1"/>
    </source>
</evidence>
<dbReference type="KEGG" id="acan:ACA1_026980"/>
<feature type="region of interest" description="Disordered" evidence="1">
    <location>
        <begin position="1"/>
        <end position="28"/>
    </location>
</feature>
<dbReference type="RefSeq" id="XP_004334254.1">
    <property type="nucleotide sequence ID" value="XM_004334206.1"/>
</dbReference>
<name>L8GJ78_ACACF</name>
<evidence type="ECO:0000256" key="1">
    <source>
        <dbReference type="SAM" id="MobiDB-lite"/>
    </source>
</evidence>
<proteinExistence type="predicted"/>
<dbReference type="VEuPathDB" id="AmoebaDB:ACA1_026980"/>
<feature type="compositionally biased region" description="Polar residues" evidence="1">
    <location>
        <begin position="136"/>
        <end position="145"/>
    </location>
</feature>
<organism evidence="2 3">
    <name type="scientific">Acanthamoeba castellanii (strain ATCC 30010 / Neff)</name>
    <dbReference type="NCBI Taxonomy" id="1257118"/>
    <lineage>
        <taxon>Eukaryota</taxon>
        <taxon>Amoebozoa</taxon>
        <taxon>Discosea</taxon>
        <taxon>Longamoebia</taxon>
        <taxon>Centramoebida</taxon>
        <taxon>Acanthamoebidae</taxon>
        <taxon>Acanthamoeba</taxon>
    </lineage>
</organism>
<protein>
    <submittedName>
        <fullName evidence="2">Uncharacterized protein</fullName>
    </submittedName>
</protein>
<sequence>MSQEQKQQKGDPILEGQEPGIQRGKKENVCLHTSFEGDNSLIEDTERMSRKLSGERDEVVRGDVREGVETRLHTTTAEPRFNVMSTTASGAADLPDTKLGGDVKHLGESVLHHKTKMVGKETPLEPSVLDPGFTGMTANKSSSNQ</sequence>